<name>A0A1B2EWY1_9HYPH</name>
<dbReference type="AlphaFoldDB" id="A0A1B2EWY1"/>
<dbReference type="EMBL" id="CP016619">
    <property type="protein sequence ID" value="ANY84446.1"/>
    <property type="molecule type" value="Genomic_DNA"/>
</dbReference>
<evidence type="ECO:0000313" key="1">
    <source>
        <dbReference type="EMBL" id="ANY84446.1"/>
    </source>
</evidence>
<geneLocation type="plasmid" evidence="1">
    <name>unnamed2</name>
</geneLocation>
<reference evidence="1" key="1">
    <citation type="submission" date="2016-07" db="EMBL/GenBank/DDBJ databases">
        <title>Microvirga ossetica sp. nov. a new species of rhizobia isolated from root nodules of the legume species Vicia alpestris Steven originated from North Ossetia region in the Caucasus.</title>
        <authorList>
            <person name="Safronova V.I."/>
            <person name="Kuznetsova I.G."/>
            <person name="Sazanova A.L."/>
            <person name="Belimov A."/>
            <person name="Andronov E."/>
            <person name="Osledkin Y.S."/>
            <person name="Onishchuk O.P."/>
            <person name="Kurchak O.N."/>
            <person name="Shaposhnikov A.I."/>
            <person name="Willems A."/>
            <person name="Tikhonovich I.A."/>
        </authorList>
    </citation>
    <scope>NUCLEOTIDE SEQUENCE [LARGE SCALE GENOMIC DNA]</scope>
    <source>
        <strain evidence="1">V5/3M</strain>
        <plasmid evidence="1">unnamed2</plasmid>
    </source>
</reference>
<dbReference type="KEGG" id="moc:BB934_40305"/>
<protein>
    <submittedName>
        <fullName evidence="1">Uncharacterized protein</fullName>
    </submittedName>
</protein>
<proteinExistence type="predicted"/>
<keyword evidence="1" id="KW-0614">Plasmid</keyword>
<accession>A0A1B2EWY1</accession>
<gene>
    <name evidence="1" type="ORF">BB934_40305</name>
</gene>
<organism evidence="1">
    <name type="scientific">Microvirga ossetica</name>
    <dbReference type="NCBI Taxonomy" id="1882682"/>
    <lineage>
        <taxon>Bacteria</taxon>
        <taxon>Pseudomonadati</taxon>
        <taxon>Pseudomonadota</taxon>
        <taxon>Alphaproteobacteria</taxon>
        <taxon>Hyphomicrobiales</taxon>
        <taxon>Methylobacteriaceae</taxon>
        <taxon>Microvirga</taxon>
    </lineage>
</organism>
<sequence length="117" mass="13514">MAGGLPAGGLWRPAGFLTRREAWTALETSHDFAVRAYFVDQLARKRNTGAMIDAEEVDGVREALDSHEVRQSWLGRIYRCDRPRRYKIQLWISFCFVIDRTRKDVFKALVVVINLSK</sequence>